<evidence type="ECO:0000256" key="3">
    <source>
        <dbReference type="ARBA" id="ARBA00022758"/>
    </source>
</evidence>
<gene>
    <name evidence="4" type="ORF">CCH79_00000919</name>
</gene>
<dbReference type="AlphaFoldDB" id="A0A315VU53"/>
<dbReference type="GO" id="GO:0045732">
    <property type="term" value="P:positive regulation of protein catabolic process"/>
    <property type="evidence" value="ECO:0007669"/>
    <property type="project" value="TreeGrafter"/>
</dbReference>
<dbReference type="GO" id="GO:0005634">
    <property type="term" value="C:nucleus"/>
    <property type="evidence" value="ECO:0007669"/>
    <property type="project" value="TreeGrafter"/>
</dbReference>
<sequence length="429" mass="46844">MRCWAPRLGSSLTAMLKVNGEGTGGALDVHGDLVRPRCRPRPDVLYLLQQVAHRQDLVLLAADGPRADAGDLLQVNPSEIWISFSRGTWAELHPSSVKFDKISCTCRSKSPTQRDSTTMLLVTGEPHFGLPLRVAAVAVILTVPATGSISVPRAVARSPGGFYSPDCRIAFHFFNQPFICSAPKQFRSDDRRIAVWDKSSGGGGREQSASRVSIRGRMVKSNLQRILNSHCFAREKEGKQLPFTTMANLSSACPCTVVVPAARGLCGAPDAPLPPLKIPGGRGNGTRDHAPSARPLYSDRKLTVTEEPAGNGRPGILHFQSRPTATKTIQWDAVLSSSALYVEVPLDPLPEGSKESFAALLEYAEEHLKVDSVFVCFYKNRDDRAKLVRTFSFLGFEIVKPGHALVPPRPDVFFMAYTFDRDSSDDECS</sequence>
<dbReference type="GO" id="GO:0005737">
    <property type="term" value="C:cytoplasm"/>
    <property type="evidence" value="ECO:0007669"/>
    <property type="project" value="TreeGrafter"/>
</dbReference>
<dbReference type="SUPFAM" id="SSF55729">
    <property type="entry name" value="Acyl-CoA N-acyltransferases (Nat)"/>
    <property type="match status" value="1"/>
</dbReference>
<dbReference type="Pfam" id="PF02100">
    <property type="entry name" value="ODC_AZ"/>
    <property type="match status" value="1"/>
</dbReference>
<evidence type="ECO:0000313" key="5">
    <source>
        <dbReference type="Proteomes" id="UP000250572"/>
    </source>
</evidence>
<name>A0A315VU53_GAMAF</name>
<comment type="caution">
    <text evidence="4">The sequence shown here is derived from an EMBL/GenBank/DDBJ whole genome shotgun (WGS) entry which is preliminary data.</text>
</comment>
<comment type="similarity">
    <text evidence="1">Belongs to the ODC antizyme family.</text>
</comment>
<dbReference type="PROSITE" id="PS01337">
    <property type="entry name" value="ODC_AZ"/>
    <property type="match status" value="1"/>
</dbReference>
<evidence type="ECO:0000256" key="1">
    <source>
        <dbReference type="ARBA" id="ARBA00008796"/>
    </source>
</evidence>
<proteinExistence type="inferred from homology"/>
<reference evidence="4 5" key="1">
    <citation type="journal article" date="2018" name="G3 (Bethesda)">
        <title>A High-Quality Reference Genome for the Invasive Mosquitofish Gambusia affinis Using a Chicago Library.</title>
        <authorList>
            <person name="Hoffberg S.L."/>
            <person name="Troendle N.J."/>
            <person name="Glenn T.C."/>
            <person name="Mahmud O."/>
            <person name="Louha S."/>
            <person name="Chalopin D."/>
            <person name="Bennetzen J.L."/>
            <person name="Mauricio R."/>
        </authorList>
    </citation>
    <scope>NUCLEOTIDE SEQUENCE [LARGE SCALE GENOMIC DNA]</scope>
    <source>
        <strain evidence="4">NE01/NJP1002.9</strain>
        <tissue evidence="4">Muscle</tissue>
    </source>
</reference>
<accession>A0A315VU53</accession>
<keyword evidence="5" id="KW-1185">Reference proteome</keyword>
<dbReference type="GO" id="GO:0075523">
    <property type="term" value="P:viral translational frameshifting"/>
    <property type="evidence" value="ECO:0007669"/>
    <property type="project" value="UniProtKB-KW"/>
</dbReference>
<dbReference type="STRING" id="33528.ENSGAFP00000015095"/>
<evidence type="ECO:0000256" key="2">
    <source>
        <dbReference type="ARBA" id="ARBA00011836"/>
    </source>
</evidence>
<evidence type="ECO:0000313" key="4">
    <source>
        <dbReference type="EMBL" id="PWA26723.1"/>
    </source>
</evidence>
<dbReference type="Gene3D" id="3.40.630.60">
    <property type="match status" value="1"/>
</dbReference>
<dbReference type="GO" id="GO:0008073">
    <property type="term" value="F:ornithine decarboxylase inhibitor activity"/>
    <property type="evidence" value="ECO:0007669"/>
    <property type="project" value="InterPro"/>
</dbReference>
<comment type="subunit">
    <text evidence="2">Interacts with ODC1 and thereby sterically blocks ODC homodimerization.</text>
</comment>
<dbReference type="InterPro" id="IPR002993">
    <property type="entry name" value="ODC_AZ"/>
</dbReference>
<dbReference type="EMBL" id="NHOQ01001156">
    <property type="protein sequence ID" value="PWA26723.1"/>
    <property type="molecule type" value="Genomic_DNA"/>
</dbReference>
<dbReference type="PANTHER" id="PTHR10279">
    <property type="entry name" value="ORNITHINE DECARBOXYLASE ANTIZYME"/>
    <property type="match status" value="1"/>
</dbReference>
<dbReference type="InterPro" id="IPR016181">
    <property type="entry name" value="Acyl_CoA_acyltransferase"/>
</dbReference>
<dbReference type="Proteomes" id="UP000250572">
    <property type="component" value="Unassembled WGS sequence"/>
</dbReference>
<dbReference type="FunFam" id="3.40.630.60:FF:000001">
    <property type="entry name" value="Ornithine decarboxylase antizyme 1"/>
    <property type="match status" value="1"/>
</dbReference>
<organism evidence="4 5">
    <name type="scientific">Gambusia affinis</name>
    <name type="common">Western mosquitofish</name>
    <name type="synonym">Heterandria affinis</name>
    <dbReference type="NCBI Taxonomy" id="33528"/>
    <lineage>
        <taxon>Eukaryota</taxon>
        <taxon>Metazoa</taxon>
        <taxon>Chordata</taxon>
        <taxon>Craniata</taxon>
        <taxon>Vertebrata</taxon>
        <taxon>Euteleostomi</taxon>
        <taxon>Actinopterygii</taxon>
        <taxon>Neopterygii</taxon>
        <taxon>Teleostei</taxon>
        <taxon>Neoteleostei</taxon>
        <taxon>Acanthomorphata</taxon>
        <taxon>Ovalentaria</taxon>
        <taxon>Atherinomorphae</taxon>
        <taxon>Cyprinodontiformes</taxon>
        <taxon>Poeciliidae</taxon>
        <taxon>Poeciliinae</taxon>
        <taxon>Gambusia</taxon>
    </lineage>
</organism>
<dbReference type="PANTHER" id="PTHR10279:SF11">
    <property type="entry name" value="ORNITHINE DECARBOXYLASE ANTIZYME 2"/>
    <property type="match status" value="1"/>
</dbReference>
<evidence type="ECO:0008006" key="6">
    <source>
        <dbReference type="Google" id="ProtNLM"/>
    </source>
</evidence>
<protein>
    <recommendedName>
        <fullName evidence="6">Ornithine decarboxylase antizyme 1</fullName>
    </recommendedName>
</protein>
<keyword evidence="3" id="KW-0688">Ribosomal frameshifting</keyword>
<dbReference type="InterPro" id="IPR038581">
    <property type="entry name" value="ODC_AZ_sf"/>
</dbReference>